<dbReference type="STRING" id="135208.A0A4Y9ZS66"/>
<dbReference type="EMBL" id="SFCI01001061">
    <property type="protein sequence ID" value="TFY76883.1"/>
    <property type="molecule type" value="Genomic_DNA"/>
</dbReference>
<protein>
    <submittedName>
        <fullName evidence="1">Uncharacterized protein</fullName>
    </submittedName>
</protein>
<keyword evidence="2" id="KW-1185">Reference proteome</keyword>
<dbReference type="Proteomes" id="UP000298061">
    <property type="component" value="Unassembled WGS sequence"/>
</dbReference>
<comment type="caution">
    <text evidence="1">The sequence shown here is derived from an EMBL/GenBank/DDBJ whole genome shotgun (WGS) entry which is preliminary data.</text>
</comment>
<proteinExistence type="predicted"/>
<evidence type="ECO:0000313" key="2">
    <source>
        <dbReference type="Proteomes" id="UP000298061"/>
    </source>
</evidence>
<organism evidence="1 2">
    <name type="scientific">Hericium alpestre</name>
    <dbReference type="NCBI Taxonomy" id="135208"/>
    <lineage>
        <taxon>Eukaryota</taxon>
        <taxon>Fungi</taxon>
        <taxon>Dikarya</taxon>
        <taxon>Basidiomycota</taxon>
        <taxon>Agaricomycotina</taxon>
        <taxon>Agaricomycetes</taxon>
        <taxon>Russulales</taxon>
        <taxon>Hericiaceae</taxon>
        <taxon>Hericium</taxon>
    </lineage>
</organism>
<accession>A0A4Y9ZS66</accession>
<gene>
    <name evidence="1" type="ORF">EWM64_g7130</name>
</gene>
<dbReference type="AlphaFoldDB" id="A0A4Y9ZS66"/>
<reference evidence="1 2" key="1">
    <citation type="submission" date="2019-02" db="EMBL/GenBank/DDBJ databases">
        <title>Genome sequencing of the rare red list fungi Hericium alpestre (H. flagellum).</title>
        <authorList>
            <person name="Buettner E."/>
            <person name="Kellner H."/>
        </authorList>
    </citation>
    <scope>NUCLEOTIDE SEQUENCE [LARGE SCALE GENOMIC DNA]</scope>
    <source>
        <strain evidence="1 2">DSM 108284</strain>
    </source>
</reference>
<evidence type="ECO:0000313" key="1">
    <source>
        <dbReference type="EMBL" id="TFY76883.1"/>
    </source>
</evidence>
<name>A0A4Y9ZS66_9AGAM</name>
<dbReference type="OrthoDB" id="5319015at2759"/>
<sequence length="252" mass="26785">MAWWKVVWSPEEVGWRVRAAVRAGWAELERAVLPSLSTLPQTQARLTDLTLSRLPAPPSPLASPVLQNALDQLRTAPTYAVRPTALLAPLSGRRNVLENGVTGALERAAQGLALRVFGSTGAGLGAGGVWIAWKEGAEWLVGSSAGDAAMSAAADAVQLSQTVGTGAGVGLLIALGGTRWAIGKWERAKKDWWGGWRRTAAGGERDMRTTLELALDQQVLVVPARASRGLQGLAERRAEEVKNLSSRLDELS</sequence>